<organism evidence="1 2">
    <name type="scientific">Austropuccinia psidii MF-1</name>
    <dbReference type="NCBI Taxonomy" id="1389203"/>
    <lineage>
        <taxon>Eukaryota</taxon>
        <taxon>Fungi</taxon>
        <taxon>Dikarya</taxon>
        <taxon>Basidiomycota</taxon>
        <taxon>Pucciniomycotina</taxon>
        <taxon>Pucciniomycetes</taxon>
        <taxon>Pucciniales</taxon>
        <taxon>Sphaerophragmiaceae</taxon>
        <taxon>Austropuccinia</taxon>
    </lineage>
</organism>
<accession>A0A9Q3HH81</accession>
<name>A0A9Q3HH81_9BASI</name>
<evidence type="ECO:0000313" key="2">
    <source>
        <dbReference type="Proteomes" id="UP000765509"/>
    </source>
</evidence>
<protein>
    <submittedName>
        <fullName evidence="1">Uncharacterized protein</fullName>
    </submittedName>
</protein>
<dbReference type="AlphaFoldDB" id="A0A9Q3HH81"/>
<dbReference type="EMBL" id="AVOT02018329">
    <property type="protein sequence ID" value="MBW0505136.1"/>
    <property type="molecule type" value="Genomic_DNA"/>
</dbReference>
<reference evidence="1" key="1">
    <citation type="submission" date="2021-03" db="EMBL/GenBank/DDBJ databases">
        <title>Draft genome sequence of rust myrtle Austropuccinia psidii MF-1, a brazilian biotype.</title>
        <authorList>
            <person name="Quecine M.C."/>
            <person name="Pachon D.M.R."/>
            <person name="Bonatelli M.L."/>
            <person name="Correr F.H."/>
            <person name="Franceschini L.M."/>
            <person name="Leite T.F."/>
            <person name="Margarido G.R.A."/>
            <person name="Almeida C.A."/>
            <person name="Ferrarezi J.A."/>
            <person name="Labate C.A."/>
        </authorList>
    </citation>
    <scope>NUCLEOTIDE SEQUENCE</scope>
    <source>
        <strain evidence="1">MF-1</strain>
    </source>
</reference>
<proteinExistence type="predicted"/>
<gene>
    <name evidence="1" type="ORF">O181_044851</name>
</gene>
<evidence type="ECO:0000313" key="1">
    <source>
        <dbReference type="EMBL" id="MBW0505136.1"/>
    </source>
</evidence>
<dbReference type="Proteomes" id="UP000765509">
    <property type="component" value="Unassembled WGS sequence"/>
</dbReference>
<sequence length="260" mass="30050">MSKHLEGGYELLLTQQELSGSGEDYRTLRRMESILSQRKGQKDKEFVEEQKSFIHRPEERAVNDCSFCERRPSGVKHLQKCPRPRPKDLRRSGGVPRTIKEREKAKPIGTELTHKGTGYPNCSLCCGQCIKYEKNSYGIHSQGAVKDNEEIPMQIIDEIRLIKSSIDVQVGKFDAKLNRLTSDINDLKNNDRNFSECHKVTYAKLESIPNTCYRFERKFQVDELEDLPINKINDQLAILKTHVEQIVNNTNLVEKHFCKK</sequence>
<comment type="caution">
    <text evidence="1">The sequence shown here is derived from an EMBL/GenBank/DDBJ whole genome shotgun (WGS) entry which is preliminary data.</text>
</comment>
<keyword evidence="2" id="KW-1185">Reference proteome</keyword>